<evidence type="ECO:0000313" key="6">
    <source>
        <dbReference type="EMBL" id="EJU06279.1"/>
    </source>
</evidence>
<dbReference type="HAMAP" id="MF_00063">
    <property type="entry name" value="CysH"/>
    <property type="match status" value="1"/>
</dbReference>
<keyword evidence="2" id="KW-0560">Oxidoreductase</keyword>
<feature type="compositionally biased region" description="Basic and acidic residues" evidence="4">
    <location>
        <begin position="227"/>
        <end position="242"/>
    </location>
</feature>
<dbReference type="InterPro" id="IPR014729">
    <property type="entry name" value="Rossmann-like_a/b/a_fold"/>
</dbReference>
<dbReference type="Proteomes" id="UP000030653">
    <property type="component" value="Unassembled WGS sequence"/>
</dbReference>
<evidence type="ECO:0000256" key="4">
    <source>
        <dbReference type="SAM" id="MobiDB-lite"/>
    </source>
</evidence>
<dbReference type="GO" id="GO:0019379">
    <property type="term" value="P:sulfate assimilation, phosphoadenylyl sulfate reduction by phosphoadenylyl-sulfate reductase (thioredoxin)"/>
    <property type="evidence" value="ECO:0007669"/>
    <property type="project" value="InterPro"/>
</dbReference>
<dbReference type="Pfam" id="PF01507">
    <property type="entry name" value="PAPS_reduct"/>
    <property type="match status" value="1"/>
</dbReference>
<evidence type="ECO:0000256" key="3">
    <source>
        <dbReference type="ARBA" id="ARBA00024327"/>
    </source>
</evidence>
<dbReference type="Gene3D" id="3.40.50.620">
    <property type="entry name" value="HUPs"/>
    <property type="match status" value="1"/>
</dbReference>
<dbReference type="EMBL" id="JH795855">
    <property type="protein sequence ID" value="EJU06279.1"/>
    <property type="molecule type" value="Genomic_DNA"/>
</dbReference>
<dbReference type="PANTHER" id="PTHR46509:SF1">
    <property type="entry name" value="PHOSPHOADENOSINE PHOSPHOSULFATE REDUCTASE"/>
    <property type="match status" value="1"/>
</dbReference>
<sequence>MPSTTWPTPSVTLPTVPELEDINLYLEKLSPQEVLLWGLRHLPNLYQSTAFGITGLCTTHMLTTFPTSAFPEPSNPQVPMIFVDTLYHFQETLELKDEVEKKYNVPVIVAKPQDCETVADFEAKHGERLWERNEPTYDFLVKVDPARRIYEKLAVKSLLTGRRRSQGAARAKLSPLEIDETGMFKLNPLFSWSLEQVQTYLDENDVPKNKLLSQGYKSVGDWHSTTKSKEGEGERDGRWRGREEKTECGLHEDYFKLKLLAKKQKREEELRRRDEAQDKLQGSFASLEISEKTATETTA</sequence>
<dbReference type="RefSeq" id="XP_040633173.1">
    <property type="nucleotide sequence ID" value="XM_040771541.1"/>
</dbReference>
<dbReference type="GO" id="GO:0005737">
    <property type="term" value="C:cytoplasm"/>
    <property type="evidence" value="ECO:0007669"/>
    <property type="project" value="TreeGrafter"/>
</dbReference>
<keyword evidence="7" id="KW-1185">Reference proteome</keyword>
<dbReference type="NCBIfam" id="NF002537">
    <property type="entry name" value="PRK02090.1"/>
    <property type="match status" value="1"/>
</dbReference>
<accession>M5GBF2</accession>
<feature type="compositionally biased region" description="Basic and acidic residues" evidence="4">
    <location>
        <begin position="266"/>
        <end position="278"/>
    </location>
</feature>
<comment type="pathway">
    <text evidence="3">Sulfur metabolism; hydrogen sulfide biosynthesis; sulfite from sulfate.</text>
</comment>
<comment type="similarity">
    <text evidence="1">Belongs to the PAPS reductase family. CysH subfamily.</text>
</comment>
<feature type="domain" description="Phosphoadenosine phosphosulphate reductase" evidence="5">
    <location>
        <begin position="45"/>
        <end position="226"/>
    </location>
</feature>
<dbReference type="OMA" id="PIARWTQ"/>
<evidence type="ECO:0000256" key="1">
    <source>
        <dbReference type="ARBA" id="ARBA00009732"/>
    </source>
</evidence>
<gene>
    <name evidence="6" type="ORF">DACRYDRAFT_19508</name>
</gene>
<dbReference type="HOGENOM" id="CLU_044089_0_1_1"/>
<dbReference type="CDD" id="cd23945">
    <property type="entry name" value="PAPS_reductase"/>
    <property type="match status" value="1"/>
</dbReference>
<dbReference type="InterPro" id="IPR004511">
    <property type="entry name" value="PAPS/APS_Rdtase"/>
</dbReference>
<dbReference type="GeneID" id="63686603"/>
<dbReference type="InterPro" id="IPR002500">
    <property type="entry name" value="PAPS_reduct_dom"/>
</dbReference>
<protein>
    <submittedName>
        <fullName evidence="6">Phosophoadenylyl-sulfate reductase</fullName>
    </submittedName>
</protein>
<proteinExistence type="inferred from homology"/>
<evidence type="ECO:0000313" key="7">
    <source>
        <dbReference type="Proteomes" id="UP000030653"/>
    </source>
</evidence>
<evidence type="ECO:0000259" key="5">
    <source>
        <dbReference type="Pfam" id="PF01507"/>
    </source>
</evidence>
<dbReference type="AlphaFoldDB" id="M5GBF2"/>
<reference evidence="6 7" key="1">
    <citation type="journal article" date="2012" name="Science">
        <title>The Paleozoic origin of enzymatic lignin decomposition reconstructed from 31 fungal genomes.</title>
        <authorList>
            <person name="Floudas D."/>
            <person name="Binder M."/>
            <person name="Riley R."/>
            <person name="Barry K."/>
            <person name="Blanchette R.A."/>
            <person name="Henrissat B."/>
            <person name="Martinez A.T."/>
            <person name="Otillar R."/>
            <person name="Spatafora J.W."/>
            <person name="Yadav J.S."/>
            <person name="Aerts A."/>
            <person name="Benoit I."/>
            <person name="Boyd A."/>
            <person name="Carlson A."/>
            <person name="Copeland A."/>
            <person name="Coutinho P.M."/>
            <person name="de Vries R.P."/>
            <person name="Ferreira P."/>
            <person name="Findley K."/>
            <person name="Foster B."/>
            <person name="Gaskell J."/>
            <person name="Glotzer D."/>
            <person name="Gorecki P."/>
            <person name="Heitman J."/>
            <person name="Hesse C."/>
            <person name="Hori C."/>
            <person name="Igarashi K."/>
            <person name="Jurgens J.A."/>
            <person name="Kallen N."/>
            <person name="Kersten P."/>
            <person name="Kohler A."/>
            <person name="Kuees U."/>
            <person name="Kumar T.K.A."/>
            <person name="Kuo A."/>
            <person name="LaButti K."/>
            <person name="Larrondo L.F."/>
            <person name="Lindquist E."/>
            <person name="Ling A."/>
            <person name="Lombard V."/>
            <person name="Lucas S."/>
            <person name="Lundell T."/>
            <person name="Martin R."/>
            <person name="McLaughlin D.J."/>
            <person name="Morgenstern I."/>
            <person name="Morin E."/>
            <person name="Murat C."/>
            <person name="Nagy L.G."/>
            <person name="Nolan M."/>
            <person name="Ohm R.A."/>
            <person name="Patyshakuliyeva A."/>
            <person name="Rokas A."/>
            <person name="Ruiz-Duenas F.J."/>
            <person name="Sabat G."/>
            <person name="Salamov A."/>
            <person name="Samejima M."/>
            <person name="Schmutz J."/>
            <person name="Slot J.C."/>
            <person name="St John F."/>
            <person name="Stenlid J."/>
            <person name="Sun H."/>
            <person name="Sun S."/>
            <person name="Syed K."/>
            <person name="Tsang A."/>
            <person name="Wiebenga A."/>
            <person name="Young D."/>
            <person name="Pisabarro A."/>
            <person name="Eastwood D.C."/>
            <person name="Martin F."/>
            <person name="Cullen D."/>
            <person name="Grigoriev I.V."/>
            <person name="Hibbett D.S."/>
        </authorList>
    </citation>
    <scope>NUCLEOTIDE SEQUENCE [LARGE SCALE GENOMIC DNA]</scope>
    <source>
        <strain evidence="6 7">DJM-731 SS1</strain>
    </source>
</reference>
<organism evidence="6 7">
    <name type="scientific">Dacryopinax primogenitus (strain DJM 731)</name>
    <name type="common">Brown rot fungus</name>
    <dbReference type="NCBI Taxonomy" id="1858805"/>
    <lineage>
        <taxon>Eukaryota</taxon>
        <taxon>Fungi</taxon>
        <taxon>Dikarya</taxon>
        <taxon>Basidiomycota</taxon>
        <taxon>Agaricomycotina</taxon>
        <taxon>Dacrymycetes</taxon>
        <taxon>Dacrymycetales</taxon>
        <taxon>Dacrymycetaceae</taxon>
        <taxon>Dacryopinax</taxon>
    </lineage>
</organism>
<feature type="compositionally biased region" description="Basic and acidic residues" evidence="4">
    <location>
        <begin position="289"/>
        <end position="299"/>
    </location>
</feature>
<dbReference type="NCBIfam" id="TIGR00434">
    <property type="entry name" value="cysH"/>
    <property type="match status" value="1"/>
</dbReference>
<feature type="region of interest" description="Disordered" evidence="4">
    <location>
        <begin position="266"/>
        <end position="299"/>
    </location>
</feature>
<evidence type="ECO:0000256" key="2">
    <source>
        <dbReference type="ARBA" id="ARBA00023002"/>
    </source>
</evidence>
<dbReference type="OrthoDB" id="7869097at2759"/>
<name>M5GBF2_DACPD</name>
<dbReference type="SUPFAM" id="SSF52402">
    <property type="entry name" value="Adenine nucleotide alpha hydrolases-like"/>
    <property type="match status" value="1"/>
</dbReference>
<dbReference type="STRING" id="1858805.M5GBF2"/>
<dbReference type="GO" id="GO:0004604">
    <property type="term" value="F:phosphoadenylyl-sulfate reductase (thioredoxin) activity"/>
    <property type="evidence" value="ECO:0007669"/>
    <property type="project" value="InterPro"/>
</dbReference>
<feature type="region of interest" description="Disordered" evidence="4">
    <location>
        <begin position="220"/>
        <end position="242"/>
    </location>
</feature>
<dbReference type="PANTHER" id="PTHR46509">
    <property type="entry name" value="PHOSPHOADENOSINE PHOSPHOSULFATE REDUCTASE"/>
    <property type="match status" value="1"/>
</dbReference>